<proteinExistence type="predicted"/>
<keyword evidence="5" id="KW-1185">Reference proteome</keyword>
<evidence type="ECO:0000313" key="4">
    <source>
        <dbReference type="EMBL" id="TCO77898.1"/>
    </source>
</evidence>
<name>A0A4R2L5I6_9GAMM</name>
<gene>
    <name evidence="4" type="ORF">EV688_102358</name>
</gene>
<sequence>MRKSRLPKLRTRGWLAVGMALCVLVVLALLSHRTVQQSRDNVMYLADEDLPLLVSIQQLNVKMLKAQMTLYNYYLTADSALFAEQFPLEFGALSDTYRAIEAEIPRAPGLGSIGALVDSLLTISTRLDAVMRQTPIDWDLAREILDEMDPVVRQLDEDSLRLGSWIGGRITAASRESLQKIERTLLLISALGLASLIAAGVMVWTNARRLAAMEEQHRLASFPEQNPRPVLALDSDGSVSYTNTSTTRMANDIFRTSASRILPPDLAGLIARARSTGEFVTADYRLADRCIHIGLHWLERWQEHHVFLEDITERELALQKLQYLAFHDGLTGVPNRAAFERDVQRRVAHAGRGIRIATLKINHFQEVINRGGHSLGDAAVQSVVERLTDAIAAVPDAQATLYRFDANLLALVYHDHAEKPGVPERLSAAMKEPCHANGHELYLSLSTGITEPVVASDVDTYAIDEILRRADLAMNEAKHLGGDGIVVFDRDLELRHQYRQTLKKGLKNALARSELRVFYQPQMHLESGLITGAEALVRWQHEELGQVSPADFIPVAEDDGLVVEIGAWVMLQACRECTRWSQYYGRPLAVSVNVSARQMLHSNLLLTVERVLSDSGLSPSQLELEITESVAISARESVASQMQALVSMGVTIALDDFGTGYSSLSYLNLLPVNNLKIDRSFVQGLPQDNVQASSVRAIIGLARNLGLGTIAEGVETRAQSDCLARLGCQIIQGYWLGKPMSDVQFREFLSGRRSLLAV</sequence>
<evidence type="ECO:0000259" key="3">
    <source>
        <dbReference type="PROSITE" id="PS50887"/>
    </source>
</evidence>
<dbReference type="Proteomes" id="UP000294980">
    <property type="component" value="Unassembled WGS sequence"/>
</dbReference>
<dbReference type="EMBL" id="SLWX01000002">
    <property type="protein sequence ID" value="TCO77898.1"/>
    <property type="molecule type" value="Genomic_DNA"/>
</dbReference>
<feature type="domain" description="GGDEF" evidence="3">
    <location>
        <begin position="352"/>
        <end position="490"/>
    </location>
</feature>
<dbReference type="OrthoDB" id="9816034at2"/>
<dbReference type="Pfam" id="PF00990">
    <property type="entry name" value="GGDEF"/>
    <property type="match status" value="1"/>
</dbReference>
<dbReference type="CDD" id="cd01948">
    <property type="entry name" value="EAL"/>
    <property type="match status" value="1"/>
</dbReference>
<dbReference type="PANTHER" id="PTHR44757">
    <property type="entry name" value="DIGUANYLATE CYCLASE DGCP"/>
    <property type="match status" value="1"/>
</dbReference>
<dbReference type="NCBIfam" id="TIGR00254">
    <property type="entry name" value="GGDEF"/>
    <property type="match status" value="1"/>
</dbReference>
<dbReference type="PROSITE" id="PS50887">
    <property type="entry name" value="GGDEF"/>
    <property type="match status" value="1"/>
</dbReference>
<dbReference type="RefSeq" id="WP_117314750.1">
    <property type="nucleotide sequence ID" value="NZ_QQSW01000001.1"/>
</dbReference>
<keyword evidence="1" id="KW-0812">Transmembrane</keyword>
<dbReference type="InterPro" id="IPR043128">
    <property type="entry name" value="Rev_trsase/Diguanyl_cyclase"/>
</dbReference>
<reference evidence="4 5" key="1">
    <citation type="submission" date="2019-03" db="EMBL/GenBank/DDBJ databases">
        <title>Genomic Encyclopedia of Type Strains, Phase IV (KMG-IV): sequencing the most valuable type-strain genomes for metagenomic binning, comparative biology and taxonomic classification.</title>
        <authorList>
            <person name="Goeker M."/>
        </authorList>
    </citation>
    <scope>NUCLEOTIDE SEQUENCE [LARGE SCALE GENOMIC DNA]</scope>
    <source>
        <strain evidence="4 5">DSM 23344</strain>
    </source>
</reference>
<dbReference type="Pfam" id="PF00563">
    <property type="entry name" value="EAL"/>
    <property type="match status" value="1"/>
</dbReference>
<dbReference type="InterPro" id="IPR001633">
    <property type="entry name" value="EAL_dom"/>
</dbReference>
<dbReference type="SUPFAM" id="SSF55073">
    <property type="entry name" value="Nucleotide cyclase"/>
    <property type="match status" value="1"/>
</dbReference>
<dbReference type="InterPro" id="IPR052155">
    <property type="entry name" value="Biofilm_reg_signaling"/>
</dbReference>
<evidence type="ECO:0000259" key="2">
    <source>
        <dbReference type="PROSITE" id="PS50883"/>
    </source>
</evidence>
<dbReference type="PANTHER" id="PTHR44757:SF2">
    <property type="entry name" value="BIOFILM ARCHITECTURE MAINTENANCE PROTEIN MBAA"/>
    <property type="match status" value="1"/>
</dbReference>
<dbReference type="Gene3D" id="3.20.20.450">
    <property type="entry name" value="EAL domain"/>
    <property type="match status" value="1"/>
</dbReference>
<accession>A0A4R2L5I6</accession>
<keyword evidence="1" id="KW-1133">Transmembrane helix</keyword>
<protein>
    <submittedName>
        <fullName evidence="4">Diguanylate cyclase (GGDEF)-like protein</fullName>
    </submittedName>
</protein>
<dbReference type="InterPro" id="IPR029787">
    <property type="entry name" value="Nucleotide_cyclase"/>
</dbReference>
<evidence type="ECO:0000256" key="1">
    <source>
        <dbReference type="SAM" id="Phobius"/>
    </source>
</evidence>
<dbReference type="SMART" id="SM00267">
    <property type="entry name" value="GGDEF"/>
    <property type="match status" value="1"/>
</dbReference>
<dbReference type="SUPFAM" id="SSF141868">
    <property type="entry name" value="EAL domain-like"/>
    <property type="match status" value="1"/>
</dbReference>
<feature type="domain" description="EAL" evidence="2">
    <location>
        <begin position="499"/>
        <end position="753"/>
    </location>
</feature>
<feature type="transmembrane region" description="Helical" evidence="1">
    <location>
        <begin position="12"/>
        <end position="30"/>
    </location>
</feature>
<dbReference type="InterPro" id="IPR000160">
    <property type="entry name" value="GGDEF_dom"/>
</dbReference>
<organism evidence="4 5">
    <name type="scientific">Chromatocurvus halotolerans</name>
    <dbReference type="NCBI Taxonomy" id="1132028"/>
    <lineage>
        <taxon>Bacteria</taxon>
        <taxon>Pseudomonadati</taxon>
        <taxon>Pseudomonadota</taxon>
        <taxon>Gammaproteobacteria</taxon>
        <taxon>Cellvibrionales</taxon>
        <taxon>Halieaceae</taxon>
        <taxon>Chromatocurvus</taxon>
    </lineage>
</organism>
<dbReference type="CDD" id="cd01949">
    <property type="entry name" value="GGDEF"/>
    <property type="match status" value="1"/>
</dbReference>
<dbReference type="SMART" id="SM00052">
    <property type="entry name" value="EAL"/>
    <property type="match status" value="1"/>
</dbReference>
<dbReference type="AlphaFoldDB" id="A0A4R2L5I6"/>
<comment type="caution">
    <text evidence="4">The sequence shown here is derived from an EMBL/GenBank/DDBJ whole genome shotgun (WGS) entry which is preliminary data.</text>
</comment>
<dbReference type="PROSITE" id="PS50883">
    <property type="entry name" value="EAL"/>
    <property type="match status" value="1"/>
</dbReference>
<dbReference type="InterPro" id="IPR035919">
    <property type="entry name" value="EAL_sf"/>
</dbReference>
<evidence type="ECO:0000313" key="5">
    <source>
        <dbReference type="Proteomes" id="UP000294980"/>
    </source>
</evidence>
<keyword evidence="1" id="KW-0472">Membrane</keyword>
<dbReference type="Gene3D" id="3.30.70.270">
    <property type="match status" value="1"/>
</dbReference>